<protein>
    <submittedName>
        <fullName evidence="1">Uncharacterized protein</fullName>
    </submittedName>
</protein>
<dbReference type="EMBL" id="QRNS01000079">
    <property type="protein sequence ID" value="RHK58947.1"/>
    <property type="molecule type" value="Genomic_DNA"/>
</dbReference>
<organism evidence="1 2">
    <name type="scientific">Dorea formicigenerans</name>
    <dbReference type="NCBI Taxonomy" id="39486"/>
    <lineage>
        <taxon>Bacteria</taxon>
        <taxon>Bacillati</taxon>
        <taxon>Bacillota</taxon>
        <taxon>Clostridia</taxon>
        <taxon>Lachnospirales</taxon>
        <taxon>Lachnospiraceae</taxon>
        <taxon>Dorea</taxon>
    </lineage>
</organism>
<gene>
    <name evidence="1" type="ORF">DW054_16685</name>
</gene>
<dbReference type="AlphaFoldDB" id="A0A415H0T4"/>
<evidence type="ECO:0000313" key="1">
    <source>
        <dbReference type="EMBL" id="RHK58947.1"/>
    </source>
</evidence>
<comment type="caution">
    <text evidence="1">The sequence shown here is derived from an EMBL/GenBank/DDBJ whole genome shotgun (WGS) entry which is preliminary data.</text>
</comment>
<evidence type="ECO:0000313" key="2">
    <source>
        <dbReference type="Proteomes" id="UP000284152"/>
    </source>
</evidence>
<dbReference type="Proteomes" id="UP000284152">
    <property type="component" value="Unassembled WGS sequence"/>
</dbReference>
<name>A0A415H0T4_9FIRM</name>
<accession>A0A415H0T4</accession>
<proteinExistence type="predicted"/>
<sequence>MAKQLISYAELSNECLEYLKIVALCQSRLRNNEYILVFPEFSDSIAKLSDEAFFAGIVKYSEDGCYKLELLVEDYFYDLAFNDLKCKEYCDRLEKTLLRIIERKDINYMRLVPATVHILTLNGRIDKAIQVRAELTATITSSMWDM</sequence>
<reference evidence="1 2" key="1">
    <citation type="submission" date="2018-08" db="EMBL/GenBank/DDBJ databases">
        <title>A genome reference for cultivated species of the human gut microbiota.</title>
        <authorList>
            <person name="Zou Y."/>
            <person name="Xue W."/>
            <person name="Luo G."/>
        </authorList>
    </citation>
    <scope>NUCLEOTIDE SEQUENCE [LARGE SCALE GENOMIC DNA]</scope>
    <source>
        <strain evidence="1 2">AF42-21</strain>
    </source>
</reference>